<accession>A0A830CX17</accession>
<feature type="compositionally biased region" description="Basic and acidic residues" evidence="1">
    <location>
        <begin position="128"/>
        <end position="137"/>
    </location>
</feature>
<proteinExistence type="predicted"/>
<evidence type="ECO:0000256" key="1">
    <source>
        <dbReference type="SAM" id="MobiDB-lite"/>
    </source>
</evidence>
<keyword evidence="3" id="KW-1185">Reference proteome</keyword>
<dbReference type="OrthoDB" id="70161at2759"/>
<sequence>MCLSRNGETQTHIRRNPVDLHPHSASFRNCVCSSATLTVLAKSDTCILDELLSPPFSSSPSSSLPTYPLNHFQSWPLSIPHPMMARSPRYLSPKMSDPSRNSLPPLSLRNTKYDHSSHELPSGIRVNLSRDAKEDSGRFSSLPSSSSSPRVGFSRSSSRLSFQADFGDMGFSCPFIVDGVDTPDSQRR</sequence>
<dbReference type="GO" id="GO:0000423">
    <property type="term" value="P:mitophagy"/>
    <property type="evidence" value="ECO:0007669"/>
    <property type="project" value="TreeGrafter"/>
</dbReference>
<feature type="compositionally biased region" description="Polar residues" evidence="1">
    <location>
        <begin position="98"/>
        <end position="110"/>
    </location>
</feature>
<comment type="caution">
    <text evidence="2">The sequence shown here is derived from an EMBL/GenBank/DDBJ whole genome shotgun (WGS) entry which is preliminary data.</text>
</comment>
<gene>
    <name evidence="2" type="ORF">PHJA_002212400</name>
</gene>
<reference evidence="2" key="1">
    <citation type="submission" date="2020-07" db="EMBL/GenBank/DDBJ databases">
        <title>Ethylene signaling mediates host invasion by parasitic plants.</title>
        <authorList>
            <person name="Yoshida S."/>
        </authorList>
    </citation>
    <scope>NUCLEOTIDE SEQUENCE</scope>
    <source>
        <strain evidence="2">Okayama</strain>
    </source>
</reference>
<feature type="region of interest" description="Disordered" evidence="1">
    <location>
        <begin position="88"/>
        <end position="155"/>
    </location>
</feature>
<name>A0A830CX17_9LAMI</name>
<dbReference type="InterPro" id="IPR040182">
    <property type="entry name" value="ATG13"/>
</dbReference>
<dbReference type="GO" id="GO:0034497">
    <property type="term" value="P:protein localization to phagophore assembly site"/>
    <property type="evidence" value="ECO:0007669"/>
    <property type="project" value="TreeGrafter"/>
</dbReference>
<dbReference type="PANTHER" id="PTHR13430">
    <property type="match status" value="1"/>
</dbReference>
<dbReference type="Proteomes" id="UP000653305">
    <property type="component" value="Unassembled WGS sequence"/>
</dbReference>
<dbReference type="EMBL" id="BMAC01000639">
    <property type="protein sequence ID" value="GFQ00685.1"/>
    <property type="molecule type" value="Genomic_DNA"/>
</dbReference>
<evidence type="ECO:0000313" key="2">
    <source>
        <dbReference type="EMBL" id="GFQ00685.1"/>
    </source>
</evidence>
<dbReference type="GO" id="GO:0005829">
    <property type="term" value="C:cytosol"/>
    <property type="evidence" value="ECO:0007669"/>
    <property type="project" value="TreeGrafter"/>
</dbReference>
<dbReference type="GO" id="GO:0000407">
    <property type="term" value="C:phagophore assembly site"/>
    <property type="evidence" value="ECO:0007669"/>
    <property type="project" value="TreeGrafter"/>
</dbReference>
<evidence type="ECO:0000313" key="3">
    <source>
        <dbReference type="Proteomes" id="UP000653305"/>
    </source>
</evidence>
<organism evidence="2 3">
    <name type="scientific">Phtheirospermum japonicum</name>
    <dbReference type="NCBI Taxonomy" id="374723"/>
    <lineage>
        <taxon>Eukaryota</taxon>
        <taxon>Viridiplantae</taxon>
        <taxon>Streptophyta</taxon>
        <taxon>Embryophyta</taxon>
        <taxon>Tracheophyta</taxon>
        <taxon>Spermatophyta</taxon>
        <taxon>Magnoliopsida</taxon>
        <taxon>eudicotyledons</taxon>
        <taxon>Gunneridae</taxon>
        <taxon>Pentapetalae</taxon>
        <taxon>asterids</taxon>
        <taxon>lamiids</taxon>
        <taxon>Lamiales</taxon>
        <taxon>Orobanchaceae</taxon>
        <taxon>Orobanchaceae incertae sedis</taxon>
        <taxon>Phtheirospermum</taxon>
    </lineage>
</organism>
<dbReference type="GO" id="GO:1990316">
    <property type="term" value="C:Atg1/ULK1 kinase complex"/>
    <property type="evidence" value="ECO:0007669"/>
    <property type="project" value="TreeGrafter"/>
</dbReference>
<dbReference type="PANTHER" id="PTHR13430:SF4">
    <property type="entry name" value="AUTOPHAGY-RELATED PROTEIN 13"/>
    <property type="match status" value="1"/>
</dbReference>
<feature type="compositionally biased region" description="Low complexity" evidence="1">
    <location>
        <begin position="138"/>
        <end position="155"/>
    </location>
</feature>
<dbReference type="AlphaFoldDB" id="A0A830CX17"/>
<protein>
    <submittedName>
        <fullName evidence="2">Uncharacterized protein</fullName>
    </submittedName>
</protein>
<dbReference type="GO" id="GO:0034727">
    <property type="term" value="P:piecemeal microautophagy of the nucleus"/>
    <property type="evidence" value="ECO:0007669"/>
    <property type="project" value="TreeGrafter"/>
</dbReference>